<evidence type="ECO:0000313" key="9">
    <source>
        <dbReference type="EMBL" id="OLP80866.1"/>
    </source>
</evidence>
<feature type="region of interest" description="Disordered" evidence="7">
    <location>
        <begin position="1652"/>
        <end position="1671"/>
    </location>
</feature>
<evidence type="ECO:0000313" key="10">
    <source>
        <dbReference type="Proteomes" id="UP000186817"/>
    </source>
</evidence>
<dbReference type="InterPro" id="IPR008334">
    <property type="entry name" value="5'-Nucleotdase_C"/>
</dbReference>
<protein>
    <submittedName>
        <fullName evidence="9">Trifunctional nucleotide phosphoesterase protein YfkN</fullName>
    </submittedName>
</protein>
<organism evidence="9 10">
    <name type="scientific">Symbiodinium microadriaticum</name>
    <name type="common">Dinoflagellate</name>
    <name type="synonym">Zooxanthella microadriatica</name>
    <dbReference type="NCBI Taxonomy" id="2951"/>
    <lineage>
        <taxon>Eukaryota</taxon>
        <taxon>Sar</taxon>
        <taxon>Alveolata</taxon>
        <taxon>Dinophyceae</taxon>
        <taxon>Suessiales</taxon>
        <taxon>Symbiodiniaceae</taxon>
        <taxon>Symbiodinium</taxon>
    </lineage>
</organism>
<dbReference type="Pfam" id="PF00270">
    <property type="entry name" value="DEAD"/>
    <property type="match status" value="1"/>
</dbReference>
<dbReference type="PANTHER" id="PTHR11575">
    <property type="entry name" value="5'-NUCLEOTIDASE-RELATED"/>
    <property type="match status" value="1"/>
</dbReference>
<accession>A0A1Q9CD77</accession>
<evidence type="ECO:0000259" key="8">
    <source>
        <dbReference type="PROSITE" id="PS51194"/>
    </source>
</evidence>
<dbReference type="PROSITE" id="PS00039">
    <property type="entry name" value="DEAD_ATP_HELICASE"/>
    <property type="match status" value="1"/>
</dbReference>
<gene>
    <name evidence="9" type="primary">yfkN</name>
    <name evidence="9" type="ORF">AK812_SmicGene38663</name>
</gene>
<feature type="compositionally biased region" description="Polar residues" evidence="7">
    <location>
        <begin position="1054"/>
        <end position="1066"/>
    </location>
</feature>
<proteinExistence type="inferred from homology"/>
<sequence length="1797" mass="197788">MHAPQAGTPGWESKSDFVASYFEAYEKAKVQTNFYKPHDEVAKMTNEQIAQARVDLRVSVSLDGATGSQIVAPVTSFAHLAHVLGREIMEGIRRHGYQQPTAIQELREEQESMKGTFGQVLVLFSGDAFGGSTWSTLKAGAQMPKALNMAGVDIACPGNHEFDFGFSEGGRLFEACSFPWVLSNLGNLARDKQLPLRSHILKDVGGLRIGFFGLMDQNAAQLFEGGHQYFQDFVDRGKDMVKILRELGAEIVIALTHMDMISDERLSQEVQGIDLILGGHDHMICPRVGTSIRGPGEVLKSGSDFEGFSKITYVSGRWCSEFRRVSKSGGQDQAAAKFESEVYQSIRPQLQRRVLQSDVVLDCREATVRSRESNVGNFIADSILQSCRSKIRCDAAFINGGMMRGNRTYKGVLTQEDVLGMVAYQDSLCVLDMRGEELLETLEHSVSQLPARKGCFLHVSGLRFEFDPSQDPGARVDKGSIRIGDDLRPVSDDEVYRCVTREWLRSSGGMDGFKSLARATVVVAATQALMQEGLVLPSLLIKDEVYRVHRLNPGSWRACGRVLKTAETGSGKTVAYLLPMPELQKDDGPIGDGPSVQIETETFKFNKQLGGMRSVTLAGGLSKLEQFKEVKRVESQLLFETFAGALLRGAEIAICNPGRLIDVVKPKPQTEHLEVLDEADRMFHMGFEYQGWPPSTTHTEQIWELNVPRCRLTMQSPVTKQGSEVGTCPSTPSSVTVQGSRSASKSSSSKFPTEQVTIEEKFETDFSEYIKERSSWRSWKLGAVGAAMGGALGVAASPLVVPGLALAALVGGAGGYQWARYWGSQELQHETGHHPEGDTQLPTLRRLKFMVRWSQWQLKAYETASVEARMAVLDEVTRAFAPWIQRLYLLRAQPEPWMVEADVAEVQEHLAPLFFLLHRRLVVETIEAAASALGKDFDQCTVDGAGADRARVVFPIMLETISTLDRLSPVAHSQLLKVSQASAKLQATFNDQRVHRRRRLQFIVAAVCQVLERADVKQSLEDPKFWAHLQIRPAPTFPSAAAIAHSTSDDETVSSRASSPALQSATARRGVTPLELPPHGAEDEVAGENDEAFFSLSDNSDDETARRRPKAARSRVKAPRRSFRQRSELCPRGHLPNSWNRGDCRHWRIRSETYFRDRRKLPCAETMLELVNCDWVAIGEDGPVTRVSTHPDFYPACARKDGDKRFLLVTNFVLGDYQAIMTMALNPDAAWVSDDSSPQSRVWRSFLHGDDDTRRQRVKLILAVEEGPWLVKKAFIKKPMLICKLLQCKFHHEPNDYLEIAFERATGATVGVVLKSMRGAVLSCALLLEAKEPDELPEHLLATAVANYVDPAKFCDILQQPVRITIGEAAANVQQFVEVLKNDDEKWAWLSKRVDGMLQKGQEPATQDALKLSQNFQDFLEKKTEFLHGDLDQGERMRILRNVRKRHFAGKNPGLAYTRVVDVLIATDVAARGLDLPSIATVVSYDAARDIETHTHRIGRTGRAGAAGEAAQTEKQAYTLLTGDDQNKKMAALLALASAAMQVENLEQANQAVPEDLKGLAMKHGPFRAAKLEGRTFLGKKKGAGKVEKSAFGLGFDGASRQKETVQDLAKRLDKEADQLALNRQKISGGMRAGPNRMMMKSGFVAAAVAEAPKGAGSEGPKKDEDSSDEDLFAPGVRCSDPVHHVTSAFGRPAKAKVWPGLHISPAAAVGSIDSETGSWVKQGKFNRHKSAPSSEQNACRGPQPLPQVGAAAMLAMSALQRSTSPPRGFSDAPRGFSVEVAETQPLEAEAAQADGL</sequence>
<dbReference type="Pfam" id="PF02872">
    <property type="entry name" value="5_nucleotid_C"/>
    <property type="match status" value="1"/>
</dbReference>
<evidence type="ECO:0000256" key="7">
    <source>
        <dbReference type="SAM" id="MobiDB-lite"/>
    </source>
</evidence>
<dbReference type="GO" id="GO:0005524">
    <property type="term" value="F:ATP binding"/>
    <property type="evidence" value="ECO:0007669"/>
    <property type="project" value="UniProtKB-KW"/>
</dbReference>
<dbReference type="Pfam" id="PF00271">
    <property type="entry name" value="Helicase_C"/>
    <property type="match status" value="1"/>
</dbReference>
<dbReference type="Pfam" id="PF00149">
    <property type="entry name" value="Metallophos"/>
    <property type="match status" value="1"/>
</dbReference>
<dbReference type="GO" id="GO:0016787">
    <property type="term" value="F:hydrolase activity"/>
    <property type="evidence" value="ECO:0007669"/>
    <property type="project" value="UniProtKB-KW"/>
</dbReference>
<dbReference type="Gene3D" id="3.60.21.10">
    <property type="match status" value="1"/>
</dbReference>
<dbReference type="InterPro" id="IPR004843">
    <property type="entry name" value="Calcineurin-like_PHP"/>
</dbReference>
<evidence type="ECO:0000256" key="4">
    <source>
        <dbReference type="ARBA" id="ARBA00022801"/>
    </source>
</evidence>
<dbReference type="Gene3D" id="3.90.780.10">
    <property type="entry name" value="5'-Nucleotidase, C-terminal domain"/>
    <property type="match status" value="1"/>
</dbReference>
<dbReference type="GO" id="GO:0009166">
    <property type="term" value="P:nucleotide catabolic process"/>
    <property type="evidence" value="ECO:0007669"/>
    <property type="project" value="InterPro"/>
</dbReference>
<comment type="similarity">
    <text evidence="1">Belongs to the 5'-nucleotidase family.</text>
</comment>
<feature type="region of interest" description="Disordered" evidence="7">
    <location>
        <begin position="1760"/>
        <end position="1797"/>
    </location>
</feature>
<name>A0A1Q9CD77_SYMMI</name>
<dbReference type="SUPFAM" id="SSF56300">
    <property type="entry name" value="Metallo-dependent phosphatases"/>
    <property type="match status" value="1"/>
</dbReference>
<dbReference type="EMBL" id="LSRX01001337">
    <property type="protein sequence ID" value="OLP80866.1"/>
    <property type="molecule type" value="Genomic_DNA"/>
</dbReference>
<keyword evidence="6" id="KW-0067">ATP-binding</keyword>
<dbReference type="CDD" id="cd18787">
    <property type="entry name" value="SF2_C_DEAD"/>
    <property type="match status" value="1"/>
</dbReference>
<dbReference type="GO" id="GO:0003676">
    <property type="term" value="F:nucleic acid binding"/>
    <property type="evidence" value="ECO:0007669"/>
    <property type="project" value="InterPro"/>
</dbReference>
<feature type="compositionally biased region" description="Low complexity" evidence="7">
    <location>
        <begin position="740"/>
        <end position="750"/>
    </location>
</feature>
<dbReference type="GO" id="GO:0004386">
    <property type="term" value="F:helicase activity"/>
    <property type="evidence" value="ECO:0007669"/>
    <property type="project" value="UniProtKB-KW"/>
</dbReference>
<evidence type="ECO:0000256" key="6">
    <source>
        <dbReference type="ARBA" id="ARBA00022840"/>
    </source>
</evidence>
<dbReference type="Proteomes" id="UP000186817">
    <property type="component" value="Unassembled WGS sequence"/>
</dbReference>
<dbReference type="InterPro" id="IPR029052">
    <property type="entry name" value="Metallo-depent_PP-like"/>
</dbReference>
<dbReference type="InterPro" id="IPR006179">
    <property type="entry name" value="5_nucleotidase/apyrase"/>
</dbReference>
<dbReference type="InterPro" id="IPR001650">
    <property type="entry name" value="Helicase_C-like"/>
</dbReference>
<feature type="region of interest" description="Disordered" evidence="7">
    <location>
        <begin position="1044"/>
        <end position="1125"/>
    </location>
</feature>
<keyword evidence="10" id="KW-1185">Reference proteome</keyword>
<keyword evidence="5" id="KW-0347">Helicase</keyword>
<dbReference type="InterPro" id="IPR009769">
    <property type="entry name" value="EDR2_C"/>
</dbReference>
<feature type="compositionally biased region" description="Polar residues" evidence="7">
    <location>
        <begin position="718"/>
        <end position="739"/>
    </location>
</feature>
<evidence type="ECO:0000256" key="1">
    <source>
        <dbReference type="ARBA" id="ARBA00006654"/>
    </source>
</evidence>
<feature type="region of interest" description="Disordered" evidence="7">
    <location>
        <begin position="718"/>
        <end position="751"/>
    </location>
</feature>
<dbReference type="InterPro" id="IPR000629">
    <property type="entry name" value="RNA-helicase_DEAD-box_CS"/>
</dbReference>
<comment type="caution">
    <text evidence="9">The sequence shown here is derived from an EMBL/GenBank/DDBJ whole genome shotgun (WGS) entry which is preliminary data.</text>
</comment>
<evidence type="ECO:0000256" key="2">
    <source>
        <dbReference type="ARBA" id="ARBA00022729"/>
    </source>
</evidence>
<keyword evidence="4" id="KW-0378">Hydrolase</keyword>
<dbReference type="SUPFAM" id="SSF52540">
    <property type="entry name" value="P-loop containing nucleoside triphosphate hydrolases"/>
    <property type="match status" value="2"/>
</dbReference>
<keyword evidence="2" id="KW-0732">Signal</keyword>
<dbReference type="SUPFAM" id="SSF55816">
    <property type="entry name" value="5'-nucleotidase (syn. UDP-sugar hydrolase), C-terminal domain"/>
    <property type="match status" value="1"/>
</dbReference>
<dbReference type="Gene3D" id="3.40.50.300">
    <property type="entry name" value="P-loop containing nucleotide triphosphate hydrolases"/>
    <property type="match status" value="2"/>
</dbReference>
<dbReference type="Pfam" id="PF07059">
    <property type="entry name" value="EDR2_C"/>
    <property type="match status" value="1"/>
</dbReference>
<dbReference type="PANTHER" id="PTHR11575:SF48">
    <property type="entry name" value="5'-NUCLEOTIDASE"/>
    <property type="match status" value="1"/>
</dbReference>
<feature type="domain" description="Helicase C-terminal" evidence="8">
    <location>
        <begin position="1372"/>
        <end position="1561"/>
    </location>
</feature>
<evidence type="ECO:0000256" key="5">
    <source>
        <dbReference type="ARBA" id="ARBA00022806"/>
    </source>
</evidence>
<dbReference type="PROSITE" id="PS51194">
    <property type="entry name" value="HELICASE_CTER"/>
    <property type="match status" value="1"/>
</dbReference>
<reference evidence="9 10" key="1">
    <citation type="submission" date="2016-02" db="EMBL/GenBank/DDBJ databases">
        <title>Genome analysis of coral dinoflagellate symbionts highlights evolutionary adaptations to a symbiotic lifestyle.</title>
        <authorList>
            <person name="Aranda M."/>
            <person name="Li Y."/>
            <person name="Liew Y.J."/>
            <person name="Baumgarten S."/>
            <person name="Simakov O."/>
            <person name="Wilson M."/>
            <person name="Piel J."/>
            <person name="Ashoor H."/>
            <person name="Bougouffa S."/>
            <person name="Bajic V.B."/>
            <person name="Ryu T."/>
            <person name="Ravasi T."/>
            <person name="Bayer T."/>
            <person name="Micklem G."/>
            <person name="Kim H."/>
            <person name="Bhak J."/>
            <person name="Lajeunesse T.C."/>
            <person name="Voolstra C.R."/>
        </authorList>
    </citation>
    <scope>NUCLEOTIDE SEQUENCE [LARGE SCALE GENOMIC DNA]</scope>
    <source>
        <strain evidence="9 10">CCMP2467</strain>
    </source>
</reference>
<dbReference type="SMART" id="SM00490">
    <property type="entry name" value="HELICc"/>
    <property type="match status" value="1"/>
</dbReference>
<dbReference type="OrthoDB" id="9970435at2759"/>
<dbReference type="InterPro" id="IPR027417">
    <property type="entry name" value="P-loop_NTPase"/>
</dbReference>
<evidence type="ECO:0000256" key="3">
    <source>
        <dbReference type="ARBA" id="ARBA00022741"/>
    </source>
</evidence>
<keyword evidence="3" id="KW-0547">Nucleotide-binding</keyword>
<feature type="compositionally biased region" description="Basic residues" evidence="7">
    <location>
        <begin position="1107"/>
        <end position="1124"/>
    </location>
</feature>
<dbReference type="InterPro" id="IPR011545">
    <property type="entry name" value="DEAD/DEAH_box_helicase_dom"/>
</dbReference>
<dbReference type="InterPro" id="IPR036907">
    <property type="entry name" value="5'-Nucleotdase_C_sf"/>
</dbReference>
<dbReference type="PRINTS" id="PR01607">
    <property type="entry name" value="APYRASEFAMLY"/>
</dbReference>